<dbReference type="GO" id="GO:0009236">
    <property type="term" value="P:cobalamin biosynthetic process"/>
    <property type="evidence" value="ECO:0007669"/>
    <property type="project" value="UniProtKB-KW"/>
</dbReference>
<protein>
    <recommendedName>
        <fullName evidence="4">Nicotinate-nucleotide--dimethylbenzimidazole phosphoribosyltransferase</fullName>
        <ecNumber evidence="3">2.4.2.21</ecNumber>
    </recommendedName>
    <alternativeName>
        <fullName evidence="8">N(1)-alpha-phosphoribosyltransferase</fullName>
    </alternativeName>
</protein>
<sequence length="62" mass="6813">MVFQPEPTPFDDLHRLISNVPDADLQARDRAAARQAEIAVPSGELGRLADIALWVASWQGQT</sequence>
<reference evidence="10" key="1">
    <citation type="submission" date="2018-06" db="EMBL/GenBank/DDBJ databases">
        <authorList>
            <person name="Zhirakovskaya E."/>
        </authorList>
    </citation>
    <scope>NUCLEOTIDE SEQUENCE</scope>
</reference>
<comment type="catalytic activity">
    <reaction evidence="9">
        <text>5,6-dimethylbenzimidazole + nicotinate beta-D-ribonucleotide = alpha-ribazole 5'-phosphate + nicotinate + H(+)</text>
        <dbReference type="Rhea" id="RHEA:11196"/>
        <dbReference type="ChEBI" id="CHEBI:15378"/>
        <dbReference type="ChEBI" id="CHEBI:15890"/>
        <dbReference type="ChEBI" id="CHEBI:32544"/>
        <dbReference type="ChEBI" id="CHEBI:57502"/>
        <dbReference type="ChEBI" id="CHEBI:57918"/>
        <dbReference type="EC" id="2.4.2.21"/>
    </reaction>
</comment>
<evidence type="ECO:0000256" key="9">
    <source>
        <dbReference type="ARBA" id="ARBA00047340"/>
    </source>
</evidence>
<name>A0A3B0R972_9ZZZZ</name>
<evidence type="ECO:0000256" key="4">
    <source>
        <dbReference type="ARBA" id="ARBA00015486"/>
    </source>
</evidence>
<comment type="similarity">
    <text evidence="2">Belongs to the CobT family.</text>
</comment>
<gene>
    <name evidence="10" type="ORF">MNBD_ALPHA06-859</name>
</gene>
<evidence type="ECO:0000256" key="1">
    <source>
        <dbReference type="ARBA" id="ARBA00005049"/>
    </source>
</evidence>
<dbReference type="Pfam" id="PF02277">
    <property type="entry name" value="DBI_PRT"/>
    <property type="match status" value="1"/>
</dbReference>
<dbReference type="SUPFAM" id="SSF52733">
    <property type="entry name" value="Nicotinate mononucleotide:5,6-dimethylbenzimidazole phosphoribosyltransferase (CobT)"/>
    <property type="match status" value="1"/>
</dbReference>
<keyword evidence="7" id="KW-0808">Transferase</keyword>
<dbReference type="EC" id="2.4.2.21" evidence="3"/>
<dbReference type="InterPro" id="IPR003200">
    <property type="entry name" value="Nict_dMeBzImd_PRibTrfase"/>
</dbReference>
<evidence type="ECO:0000256" key="3">
    <source>
        <dbReference type="ARBA" id="ARBA00011991"/>
    </source>
</evidence>
<evidence type="ECO:0000256" key="2">
    <source>
        <dbReference type="ARBA" id="ARBA00007110"/>
    </source>
</evidence>
<keyword evidence="6" id="KW-0328">Glycosyltransferase</keyword>
<dbReference type="AlphaFoldDB" id="A0A3B0R972"/>
<dbReference type="InterPro" id="IPR023195">
    <property type="entry name" value="Nict_dMeBzImd_PRibTrfase_N"/>
</dbReference>
<dbReference type="UniPathway" id="UPA00061">
    <property type="reaction ID" value="UER00516"/>
</dbReference>
<evidence type="ECO:0000313" key="10">
    <source>
        <dbReference type="EMBL" id="VAV88067.1"/>
    </source>
</evidence>
<dbReference type="InterPro" id="IPR036087">
    <property type="entry name" value="Nict_dMeBzImd_PRibTrfase_sf"/>
</dbReference>
<evidence type="ECO:0000256" key="7">
    <source>
        <dbReference type="ARBA" id="ARBA00022679"/>
    </source>
</evidence>
<keyword evidence="5" id="KW-0169">Cobalamin biosynthesis</keyword>
<dbReference type="EMBL" id="UOEE01000056">
    <property type="protein sequence ID" value="VAV88067.1"/>
    <property type="molecule type" value="Genomic_DNA"/>
</dbReference>
<accession>A0A3B0R972</accession>
<dbReference type="Gene3D" id="1.10.1610.10">
    <property type="match status" value="1"/>
</dbReference>
<evidence type="ECO:0000256" key="6">
    <source>
        <dbReference type="ARBA" id="ARBA00022676"/>
    </source>
</evidence>
<comment type="pathway">
    <text evidence="1">Nucleoside biosynthesis; alpha-ribazole biosynthesis; alpha-ribazole from 5,6-dimethylbenzimidazole: step 1/2.</text>
</comment>
<proteinExistence type="inferred from homology"/>
<evidence type="ECO:0000256" key="8">
    <source>
        <dbReference type="ARBA" id="ARBA00030686"/>
    </source>
</evidence>
<dbReference type="GO" id="GO:0008939">
    <property type="term" value="F:nicotinate-nucleotide-dimethylbenzimidazole phosphoribosyltransferase activity"/>
    <property type="evidence" value="ECO:0007669"/>
    <property type="project" value="UniProtKB-EC"/>
</dbReference>
<evidence type="ECO:0000256" key="5">
    <source>
        <dbReference type="ARBA" id="ARBA00022573"/>
    </source>
</evidence>
<feature type="non-terminal residue" evidence="10">
    <location>
        <position position="62"/>
    </location>
</feature>
<organism evidence="10">
    <name type="scientific">hydrothermal vent metagenome</name>
    <dbReference type="NCBI Taxonomy" id="652676"/>
    <lineage>
        <taxon>unclassified sequences</taxon>
        <taxon>metagenomes</taxon>
        <taxon>ecological metagenomes</taxon>
    </lineage>
</organism>